<proteinExistence type="inferred from homology"/>
<evidence type="ECO:0000313" key="8">
    <source>
        <dbReference type="EMBL" id="KAK2163280.1"/>
    </source>
</evidence>
<dbReference type="GO" id="GO:0005975">
    <property type="term" value="P:carbohydrate metabolic process"/>
    <property type="evidence" value="ECO:0007669"/>
    <property type="project" value="TreeGrafter"/>
</dbReference>
<dbReference type="Pfam" id="PF00285">
    <property type="entry name" value="Citrate_synt"/>
    <property type="match status" value="1"/>
</dbReference>
<dbReference type="FunFam" id="1.10.230.10:FF:000001">
    <property type="entry name" value="Citrate synthase"/>
    <property type="match status" value="1"/>
</dbReference>
<keyword evidence="9" id="KW-1185">Reference proteome</keyword>
<keyword evidence="6 7" id="KW-0808">Transferase</keyword>
<comment type="subcellular location">
    <subcellularLocation>
        <location evidence="1">Mitochondrion matrix</location>
    </subcellularLocation>
</comment>
<gene>
    <name evidence="8" type="ORF">LSH36_82g00007</name>
</gene>
<keyword evidence="5" id="KW-0816">Tricarboxylic acid cycle</keyword>
<dbReference type="Proteomes" id="UP001208570">
    <property type="component" value="Unassembled WGS sequence"/>
</dbReference>
<accession>A0AAD9K2S0</accession>
<dbReference type="InterPro" id="IPR016142">
    <property type="entry name" value="Citrate_synth-like_lrg_a-sub"/>
</dbReference>
<dbReference type="GO" id="GO:0006099">
    <property type="term" value="P:tricarboxylic acid cycle"/>
    <property type="evidence" value="ECO:0007669"/>
    <property type="project" value="UniProtKB-KW"/>
</dbReference>
<dbReference type="EMBL" id="JAODUP010000082">
    <property type="protein sequence ID" value="KAK2163280.1"/>
    <property type="molecule type" value="Genomic_DNA"/>
</dbReference>
<comment type="similarity">
    <text evidence="3 7">Belongs to the citrate synthase family.</text>
</comment>
<evidence type="ECO:0000256" key="5">
    <source>
        <dbReference type="ARBA" id="ARBA00022532"/>
    </source>
</evidence>
<evidence type="ECO:0000256" key="7">
    <source>
        <dbReference type="RuleBase" id="RU000441"/>
    </source>
</evidence>
<evidence type="ECO:0000256" key="3">
    <source>
        <dbReference type="ARBA" id="ARBA00010566"/>
    </source>
</evidence>
<evidence type="ECO:0000256" key="2">
    <source>
        <dbReference type="ARBA" id="ARBA00004751"/>
    </source>
</evidence>
<dbReference type="PRINTS" id="PR00143">
    <property type="entry name" value="CITRTSNTHASE"/>
</dbReference>
<evidence type="ECO:0000256" key="1">
    <source>
        <dbReference type="ARBA" id="ARBA00004305"/>
    </source>
</evidence>
<dbReference type="InterPro" id="IPR019810">
    <property type="entry name" value="Citrate_synthase_AS"/>
</dbReference>
<reference evidence="8" key="1">
    <citation type="journal article" date="2023" name="Mol. Biol. Evol.">
        <title>Third-Generation Sequencing Reveals the Adaptive Role of the Epigenome in Three Deep-Sea Polychaetes.</title>
        <authorList>
            <person name="Perez M."/>
            <person name="Aroh O."/>
            <person name="Sun Y."/>
            <person name="Lan Y."/>
            <person name="Juniper S.K."/>
            <person name="Young C.R."/>
            <person name="Angers B."/>
            <person name="Qian P.Y."/>
        </authorList>
    </citation>
    <scope>NUCLEOTIDE SEQUENCE</scope>
    <source>
        <strain evidence="8">P08H-3</strain>
    </source>
</reference>
<dbReference type="PANTHER" id="PTHR11739">
    <property type="entry name" value="CITRATE SYNTHASE"/>
    <property type="match status" value="1"/>
</dbReference>
<name>A0AAD9K2S0_9ANNE</name>
<evidence type="ECO:0000256" key="4">
    <source>
        <dbReference type="ARBA" id="ARBA00011738"/>
    </source>
</evidence>
<evidence type="ECO:0000313" key="9">
    <source>
        <dbReference type="Proteomes" id="UP001208570"/>
    </source>
</evidence>
<organism evidence="8 9">
    <name type="scientific">Paralvinella palmiformis</name>
    <dbReference type="NCBI Taxonomy" id="53620"/>
    <lineage>
        <taxon>Eukaryota</taxon>
        <taxon>Metazoa</taxon>
        <taxon>Spiralia</taxon>
        <taxon>Lophotrochozoa</taxon>
        <taxon>Annelida</taxon>
        <taxon>Polychaeta</taxon>
        <taxon>Sedentaria</taxon>
        <taxon>Canalipalpata</taxon>
        <taxon>Terebellida</taxon>
        <taxon>Terebelliformia</taxon>
        <taxon>Alvinellidae</taxon>
        <taxon>Paralvinella</taxon>
    </lineage>
</organism>
<comment type="caution">
    <text evidence="8">The sequence shown here is derived from an EMBL/GenBank/DDBJ whole genome shotgun (WGS) entry which is preliminary data.</text>
</comment>
<dbReference type="InterPro" id="IPR036969">
    <property type="entry name" value="Citrate_synthase_sf"/>
</dbReference>
<dbReference type="NCBIfam" id="NF007128">
    <property type="entry name" value="PRK09569.1"/>
    <property type="match status" value="1"/>
</dbReference>
<dbReference type="InterPro" id="IPR002020">
    <property type="entry name" value="Citrate_synthase"/>
</dbReference>
<dbReference type="SUPFAM" id="SSF48256">
    <property type="entry name" value="Citrate synthase"/>
    <property type="match status" value="1"/>
</dbReference>
<comment type="subunit">
    <text evidence="4">Homodimer.</text>
</comment>
<comment type="pathway">
    <text evidence="2">Carbohydrate metabolism; tricarboxylic acid cycle; isocitrate from oxaloacetate: step 1/2.</text>
</comment>
<protein>
    <recommendedName>
        <fullName evidence="7">Citrate synthase</fullName>
    </recommendedName>
</protein>
<dbReference type="GO" id="GO:0005759">
    <property type="term" value="C:mitochondrial matrix"/>
    <property type="evidence" value="ECO:0007669"/>
    <property type="project" value="UniProtKB-SubCell"/>
</dbReference>
<dbReference type="PROSITE" id="PS00480">
    <property type="entry name" value="CITRATE_SYNTHASE"/>
    <property type="match status" value="1"/>
</dbReference>
<dbReference type="GO" id="GO:0046912">
    <property type="term" value="F:acyltransferase activity, acyl groups converted into alkyl on transfer"/>
    <property type="evidence" value="ECO:0007669"/>
    <property type="project" value="InterPro"/>
</dbReference>
<dbReference type="Gene3D" id="1.10.580.10">
    <property type="entry name" value="Citrate Synthase, domain 1"/>
    <property type="match status" value="2"/>
</dbReference>
<dbReference type="AlphaFoldDB" id="A0AAD9K2S0"/>
<dbReference type="PANTHER" id="PTHR11739:SF8">
    <property type="entry name" value="CITRATE SYNTHASE, MITOCHONDRIAL"/>
    <property type="match status" value="1"/>
</dbReference>
<sequence length="517" mass="57531">MKYLTDVDNARYESSTDYKQSVLPALHTAVRYSSDSTNLKDVLAAEIPEQIREIKEFRSKHNNTVVGDVTVDKVYGGMRGILGLATETSLLDPEEGIRFRGLSIPECQKMLPSAPGGAEPLPEGLFWLMVTGKVPSEAQVKALSKGQVVNEKMFLTLLYVYGCDLTCWGDDYWSNCVDLTGFVLTNTSIFQEWANRADLPSHVVTMLNNFPANLHPMAQFSAAIIACNSESKFAKAYSEGVKKAAYWEYTYEDALDLIAKLPTIAAIIYRNLYRDGTSVGAIDPNKDWAANFVSMLGYEDPQFVELMRLYLTIHTDHEGGNVSAHACHLVASALSDNYLSYGAGMCGLAGPLHGLANQEVLVFLNKVMNELGQGYTLDQLKEFVWKTLKSGQVVPGYGHAVLRKTDPRYTCQREFALKHLPEDPMFKLVSDLYKVVPDILLELGKVKNPWPNVDAHSGVLLQYYNMMEMNYYTVLFGVSRALGCMASTIWDRALGLPIERPKSITTKALMKKVGFSK</sequence>
<evidence type="ECO:0000256" key="6">
    <source>
        <dbReference type="ARBA" id="ARBA00022679"/>
    </source>
</evidence>